<gene>
    <name evidence="2" type="ORF">CL943_00775</name>
</gene>
<proteinExistence type="predicted"/>
<protein>
    <recommendedName>
        <fullName evidence="4">Type II toxin-antitoxin system RelE/ParE family toxin</fullName>
    </recommendedName>
</protein>
<name>A0A2D6M076_9ARCH</name>
<dbReference type="Proteomes" id="UP000226592">
    <property type="component" value="Unassembled WGS sequence"/>
</dbReference>
<dbReference type="AlphaFoldDB" id="A0A2D6M076"/>
<dbReference type="InterPro" id="IPR007712">
    <property type="entry name" value="RelE/ParE_toxin"/>
</dbReference>
<dbReference type="SUPFAM" id="SSF143011">
    <property type="entry name" value="RelE-like"/>
    <property type="match status" value="1"/>
</dbReference>
<organism evidence="2 3">
    <name type="scientific">Candidatus Iainarchaeum sp</name>
    <dbReference type="NCBI Taxonomy" id="3101447"/>
    <lineage>
        <taxon>Archaea</taxon>
        <taxon>Candidatus Iainarchaeota</taxon>
        <taxon>Candidatus Iainarchaeia</taxon>
        <taxon>Candidatus Iainarchaeales</taxon>
        <taxon>Candidatus Iainarchaeaceae</taxon>
        <taxon>Candidatus Iainarchaeum</taxon>
    </lineage>
</organism>
<sequence>MRLSSKIKFADSKIKKAFEELEHSKVEEKQFYQFLVQAFKNLEENAFAGIQIPKKQIPKEYALKYGIDNCWKYNLPNAWRLLYAVERDEVIILSVILEWLDHKKYERKFKY</sequence>
<dbReference type="Pfam" id="PF05016">
    <property type="entry name" value="ParE_toxin"/>
    <property type="match status" value="1"/>
</dbReference>
<accession>A0A2D6M076</accession>
<evidence type="ECO:0000256" key="1">
    <source>
        <dbReference type="ARBA" id="ARBA00022649"/>
    </source>
</evidence>
<dbReference type="Gene3D" id="3.30.2310.20">
    <property type="entry name" value="RelE-like"/>
    <property type="match status" value="1"/>
</dbReference>
<comment type="caution">
    <text evidence="2">The sequence shown here is derived from an EMBL/GenBank/DDBJ whole genome shotgun (WGS) entry which is preliminary data.</text>
</comment>
<dbReference type="InterPro" id="IPR035093">
    <property type="entry name" value="RelE/ParE_toxin_dom_sf"/>
</dbReference>
<evidence type="ECO:0000313" key="3">
    <source>
        <dbReference type="Proteomes" id="UP000226592"/>
    </source>
</evidence>
<dbReference type="EMBL" id="NZBU01000002">
    <property type="protein sequence ID" value="MAG21825.1"/>
    <property type="molecule type" value="Genomic_DNA"/>
</dbReference>
<evidence type="ECO:0000313" key="2">
    <source>
        <dbReference type="EMBL" id="MAG21825.1"/>
    </source>
</evidence>
<evidence type="ECO:0008006" key="4">
    <source>
        <dbReference type="Google" id="ProtNLM"/>
    </source>
</evidence>
<keyword evidence="1" id="KW-1277">Toxin-antitoxin system</keyword>
<reference evidence="3" key="1">
    <citation type="submission" date="2017-09" db="EMBL/GenBank/DDBJ databases">
        <title>The Reconstruction of 2,631 Draft Metagenome-Assembled Genomes from the Global Oceans.</title>
        <authorList>
            <person name="Tully B.J."/>
            <person name="Graham E.D."/>
            <person name="Heidelberg J.F."/>
        </authorList>
    </citation>
    <scope>NUCLEOTIDE SEQUENCE [LARGE SCALE GENOMIC DNA]</scope>
</reference>